<evidence type="ECO:0008006" key="3">
    <source>
        <dbReference type="Google" id="ProtNLM"/>
    </source>
</evidence>
<gene>
    <name evidence="1" type="ORF">LTRI10_LOCUS53030</name>
</gene>
<keyword evidence="2" id="KW-1185">Reference proteome</keyword>
<dbReference type="AlphaFoldDB" id="A0AAV2GU82"/>
<accession>A0AAV2GU82</accession>
<name>A0AAV2GU82_9ROSI</name>
<sequence>MVDGTQITNSIISRERRRVTSTYNAEACKTCLQNAHFELKQHCTAAHTTGTFYGSNCNMEYWPIHDI</sequence>
<protein>
    <recommendedName>
        <fullName evidence="3">Gnk2-homologous domain-containing protein</fullName>
    </recommendedName>
</protein>
<proteinExistence type="predicted"/>
<dbReference type="InterPro" id="IPR038408">
    <property type="entry name" value="GNK2_sf"/>
</dbReference>
<reference evidence="1 2" key="1">
    <citation type="submission" date="2024-04" db="EMBL/GenBank/DDBJ databases">
        <authorList>
            <person name="Fracassetti M."/>
        </authorList>
    </citation>
    <scope>NUCLEOTIDE SEQUENCE [LARGE SCALE GENOMIC DNA]</scope>
</reference>
<dbReference type="Proteomes" id="UP001497516">
    <property type="component" value="Chromosome 9"/>
</dbReference>
<dbReference type="EMBL" id="OZ034822">
    <property type="protein sequence ID" value="CAL1413827.1"/>
    <property type="molecule type" value="Genomic_DNA"/>
</dbReference>
<evidence type="ECO:0000313" key="1">
    <source>
        <dbReference type="EMBL" id="CAL1413827.1"/>
    </source>
</evidence>
<evidence type="ECO:0000313" key="2">
    <source>
        <dbReference type="Proteomes" id="UP001497516"/>
    </source>
</evidence>
<organism evidence="1 2">
    <name type="scientific">Linum trigynum</name>
    <dbReference type="NCBI Taxonomy" id="586398"/>
    <lineage>
        <taxon>Eukaryota</taxon>
        <taxon>Viridiplantae</taxon>
        <taxon>Streptophyta</taxon>
        <taxon>Embryophyta</taxon>
        <taxon>Tracheophyta</taxon>
        <taxon>Spermatophyta</taxon>
        <taxon>Magnoliopsida</taxon>
        <taxon>eudicotyledons</taxon>
        <taxon>Gunneridae</taxon>
        <taxon>Pentapetalae</taxon>
        <taxon>rosids</taxon>
        <taxon>fabids</taxon>
        <taxon>Malpighiales</taxon>
        <taxon>Linaceae</taxon>
        <taxon>Linum</taxon>
    </lineage>
</organism>
<dbReference type="Gene3D" id="3.30.430.20">
    <property type="entry name" value="Gnk2 domain, C-X8-C-X2-C motif"/>
    <property type="match status" value="1"/>
</dbReference>